<keyword evidence="1" id="KW-0812">Transmembrane</keyword>
<protein>
    <submittedName>
        <fullName evidence="2">Uncharacterized protein</fullName>
    </submittedName>
</protein>
<sequence>MLILWNSEQKYFLPFMGFLIYTYYTYYRYILMVRMESAVTKAVMEAAVNTVAKRENLTKKMSGAAVKTAHERVKGVLGAVK</sequence>
<dbReference type="AlphaFoldDB" id="A0A7G9ZC95"/>
<dbReference type="EMBL" id="MT631705">
    <property type="protein sequence ID" value="QNO57879.1"/>
    <property type="molecule type" value="Genomic_DNA"/>
</dbReference>
<accession>A0A7G9ZC95</accession>
<keyword evidence="1" id="KW-0472">Membrane</keyword>
<proteinExistence type="predicted"/>
<gene>
    <name evidence="2" type="ORF">OIIBKNPK_00016</name>
</gene>
<keyword evidence="1" id="KW-1133">Transmembrane helix</keyword>
<reference evidence="2" key="1">
    <citation type="submission" date="2020-06" db="EMBL/GenBank/DDBJ databases">
        <title>Unique genomic features of the anaerobic methanotrophic archaea.</title>
        <authorList>
            <person name="Chadwick G.L."/>
            <person name="Skennerton C.T."/>
            <person name="Laso-Perez R."/>
            <person name="Leu A.O."/>
            <person name="Speth D.R."/>
            <person name="Yu H."/>
            <person name="Morgan-Lang C."/>
            <person name="Hatzenpichler R."/>
            <person name="Goudeau D."/>
            <person name="Malmstrom R."/>
            <person name="Brazelton W.J."/>
            <person name="Woyke T."/>
            <person name="Hallam S.J."/>
            <person name="Tyson G.W."/>
            <person name="Wegener G."/>
            <person name="Boetius A."/>
            <person name="Orphan V."/>
        </authorList>
    </citation>
    <scope>NUCLEOTIDE SEQUENCE</scope>
</reference>
<feature type="transmembrane region" description="Helical" evidence="1">
    <location>
        <begin position="12"/>
        <end position="31"/>
    </location>
</feature>
<organism evidence="2">
    <name type="scientific">Candidatus Methanophaga sp. ANME-1 ERB7</name>
    <dbReference type="NCBI Taxonomy" id="2759913"/>
    <lineage>
        <taxon>Archaea</taxon>
        <taxon>Methanobacteriati</taxon>
        <taxon>Methanobacteriota</taxon>
        <taxon>Stenosarchaea group</taxon>
        <taxon>Methanomicrobia</taxon>
        <taxon>Candidatus Methanophagales</taxon>
        <taxon>Candidatus Methanophagaceae</taxon>
        <taxon>Candidatus Methanophaga</taxon>
    </lineage>
</organism>
<evidence type="ECO:0000256" key="1">
    <source>
        <dbReference type="SAM" id="Phobius"/>
    </source>
</evidence>
<name>A0A7G9ZC95_9EURY</name>
<evidence type="ECO:0000313" key="2">
    <source>
        <dbReference type="EMBL" id="QNO57879.1"/>
    </source>
</evidence>